<sequence length="264" mass="29839">MRGVKLFTPKAVLFLHAFPLNKRMFVYQFKALEEANIPYIAIDYPGFGNAPLPISQDPPFEFYTDYVVQKLSELGIKKVIPIGVSMGGYIMFDLFKRYRELIDGLIFVATRAEEDPPERKKQRYQLAQKVLNEGKDFLIETMLEVQTSPATKKDGKKIELLKCIMEEATPQGIAAALRGMAKRPDYTPLLKEINVPTLVVAGANDTKVTPPEVVKRICDESNCSLYLEVPNAAHLPPFENPQFFNEKVIPWLKSIITDGNPECL</sequence>
<evidence type="ECO:0000313" key="2">
    <source>
        <dbReference type="EMBL" id="HIP98337.1"/>
    </source>
</evidence>
<dbReference type="EMBL" id="DQVE01000031">
    <property type="protein sequence ID" value="HIP98337.1"/>
    <property type="molecule type" value="Genomic_DNA"/>
</dbReference>
<name>A0A9D0YPE3_AQUAO</name>
<dbReference type="Proteomes" id="UP000606463">
    <property type="component" value="Unassembled WGS sequence"/>
</dbReference>
<dbReference type="InterPro" id="IPR000073">
    <property type="entry name" value="AB_hydrolase_1"/>
</dbReference>
<proteinExistence type="predicted"/>
<dbReference type="InterPro" id="IPR050266">
    <property type="entry name" value="AB_hydrolase_sf"/>
</dbReference>
<evidence type="ECO:0000313" key="3">
    <source>
        <dbReference type="Proteomes" id="UP000606463"/>
    </source>
</evidence>
<dbReference type="InterPro" id="IPR000639">
    <property type="entry name" value="Epox_hydrolase-like"/>
</dbReference>
<dbReference type="InterPro" id="IPR029058">
    <property type="entry name" value="AB_hydrolase_fold"/>
</dbReference>
<dbReference type="Pfam" id="PF00561">
    <property type="entry name" value="Abhydrolase_1"/>
    <property type="match status" value="1"/>
</dbReference>
<dbReference type="PRINTS" id="PR00412">
    <property type="entry name" value="EPOXHYDRLASE"/>
</dbReference>
<reference evidence="2" key="1">
    <citation type="journal article" date="2020" name="ISME J.">
        <title>Gammaproteobacteria mediating utilization of methyl-, sulfur- and petroleum organic compounds in deep ocean hydrothermal plumes.</title>
        <authorList>
            <person name="Zhou Z."/>
            <person name="Liu Y."/>
            <person name="Pan J."/>
            <person name="Cron B.R."/>
            <person name="Toner B.M."/>
            <person name="Anantharaman K."/>
            <person name="Breier J.A."/>
            <person name="Dick G.J."/>
            <person name="Li M."/>
        </authorList>
    </citation>
    <scope>NUCLEOTIDE SEQUENCE</scope>
    <source>
        <strain evidence="2">SZUA-1501</strain>
    </source>
</reference>
<dbReference type="PANTHER" id="PTHR43798">
    <property type="entry name" value="MONOACYLGLYCEROL LIPASE"/>
    <property type="match status" value="1"/>
</dbReference>
<dbReference type="AlphaFoldDB" id="A0A9D0YPE3"/>
<accession>A0A9D0YPE3</accession>
<dbReference type="GO" id="GO:0016020">
    <property type="term" value="C:membrane"/>
    <property type="evidence" value="ECO:0007669"/>
    <property type="project" value="TreeGrafter"/>
</dbReference>
<dbReference type="GO" id="GO:0016787">
    <property type="term" value="F:hydrolase activity"/>
    <property type="evidence" value="ECO:0007669"/>
    <property type="project" value="UniProtKB-KW"/>
</dbReference>
<evidence type="ECO:0000259" key="1">
    <source>
        <dbReference type="Pfam" id="PF00561"/>
    </source>
</evidence>
<keyword evidence="2" id="KW-0378">Hydrolase</keyword>
<feature type="domain" description="AB hydrolase-1" evidence="1">
    <location>
        <begin position="11"/>
        <end position="128"/>
    </location>
</feature>
<protein>
    <submittedName>
        <fullName evidence="2">Alpha/beta hydrolase</fullName>
    </submittedName>
</protein>
<organism evidence="2 3">
    <name type="scientific">Aquifex aeolicus</name>
    <dbReference type="NCBI Taxonomy" id="63363"/>
    <lineage>
        <taxon>Bacteria</taxon>
        <taxon>Pseudomonadati</taxon>
        <taxon>Aquificota</taxon>
        <taxon>Aquificia</taxon>
        <taxon>Aquificales</taxon>
        <taxon>Aquificaceae</taxon>
        <taxon>Aquifex</taxon>
    </lineage>
</organism>
<dbReference type="PANTHER" id="PTHR43798:SF33">
    <property type="entry name" value="HYDROLASE, PUTATIVE (AFU_ORTHOLOGUE AFUA_2G14860)-RELATED"/>
    <property type="match status" value="1"/>
</dbReference>
<dbReference type="Gene3D" id="3.40.50.1820">
    <property type="entry name" value="alpha/beta hydrolase"/>
    <property type="match status" value="1"/>
</dbReference>
<gene>
    <name evidence="2" type="ORF">EYH37_03085</name>
</gene>
<dbReference type="SUPFAM" id="SSF53474">
    <property type="entry name" value="alpha/beta-Hydrolases"/>
    <property type="match status" value="1"/>
</dbReference>
<comment type="caution">
    <text evidence="2">The sequence shown here is derived from an EMBL/GenBank/DDBJ whole genome shotgun (WGS) entry which is preliminary data.</text>
</comment>